<evidence type="ECO:0000313" key="2">
    <source>
        <dbReference type="Proteomes" id="UP000321787"/>
    </source>
</evidence>
<organism evidence="1 2">
    <name type="scientific">Aliivibrio fischeri</name>
    <name type="common">Vibrio fischeri</name>
    <dbReference type="NCBI Taxonomy" id="668"/>
    <lineage>
        <taxon>Bacteria</taxon>
        <taxon>Pseudomonadati</taxon>
        <taxon>Pseudomonadota</taxon>
        <taxon>Gammaproteobacteria</taxon>
        <taxon>Vibrionales</taxon>
        <taxon>Vibrionaceae</taxon>
        <taxon>Aliivibrio</taxon>
    </lineage>
</organism>
<dbReference type="EMBL" id="BJTZ01000053">
    <property type="protein sequence ID" value="GEK15988.1"/>
    <property type="molecule type" value="Genomic_DNA"/>
</dbReference>
<dbReference type="AlphaFoldDB" id="A0A510UMW6"/>
<proteinExistence type="predicted"/>
<evidence type="ECO:0000313" key="1">
    <source>
        <dbReference type="EMBL" id="GEK15988.1"/>
    </source>
</evidence>
<name>A0A510UMW6_ALIFS</name>
<accession>A0A510UMW6</accession>
<gene>
    <name evidence="1" type="ORF">AFI02nite_40240</name>
</gene>
<protein>
    <submittedName>
        <fullName evidence="1">Uncharacterized protein</fullName>
    </submittedName>
</protein>
<sequence>MKTMVSMSLQGFFKKCHRPVNYKAKVKALRIHDVLSLGGIRVSDGKDGFHYGQAYIKKEEKDRYSLTGIWTVVTKPGRKDMWMQGSFSLNKGRVNFENGMTKDHLRAFFKICRYLGVHKRAEKKRSQQARRQWTKESNTRRIGNYRHLLSLKARYGSWFFAQDIEPLFCGEVLSGLCLYRGYRSGKVGIDIDVRDRMCTQAIIAMTYKDKEFI</sequence>
<dbReference type="RefSeq" id="WP_146866651.1">
    <property type="nucleotide sequence ID" value="NZ_BJTZ01000053.1"/>
</dbReference>
<dbReference type="Proteomes" id="UP000321787">
    <property type="component" value="Unassembled WGS sequence"/>
</dbReference>
<reference evidence="1 2" key="1">
    <citation type="submission" date="2019-07" db="EMBL/GenBank/DDBJ databases">
        <title>Whole genome shotgun sequence of Aliivibrio fischeri NBRC 101058.</title>
        <authorList>
            <person name="Hosoyama A."/>
            <person name="Uohara A."/>
            <person name="Ohji S."/>
            <person name="Ichikawa N."/>
        </authorList>
    </citation>
    <scope>NUCLEOTIDE SEQUENCE [LARGE SCALE GENOMIC DNA]</scope>
    <source>
        <strain evidence="1 2">NBRC 101058</strain>
    </source>
</reference>
<comment type="caution">
    <text evidence="1">The sequence shown here is derived from an EMBL/GenBank/DDBJ whole genome shotgun (WGS) entry which is preliminary data.</text>
</comment>